<dbReference type="AlphaFoldDB" id="A0A3M0L172"/>
<evidence type="ECO:0000256" key="1">
    <source>
        <dbReference type="SAM" id="SignalP"/>
    </source>
</evidence>
<dbReference type="EMBL" id="QRBI01000095">
    <property type="protein sequence ID" value="RMC19208.1"/>
    <property type="molecule type" value="Genomic_DNA"/>
</dbReference>
<sequence>MSSLLLLATPFLIQARMPLALLATWAHCWLMSSCCPPVPPRSLSSWALSSHAFPTLTLQGVIVAKLDKVLWRAEKMNRHWRSCPSSGTDYETKSFQPGERILLETLTISTSGKDIKELQLGSL</sequence>
<reference evidence="2 3" key="1">
    <citation type="submission" date="2018-07" db="EMBL/GenBank/DDBJ databases">
        <title>A high quality draft genome assembly of the barn swallow (H. rustica rustica).</title>
        <authorList>
            <person name="Formenti G."/>
            <person name="Chiara M."/>
            <person name="Poveda L."/>
            <person name="Francoijs K.-J."/>
            <person name="Bonisoli-Alquati A."/>
            <person name="Canova L."/>
            <person name="Gianfranceschi L."/>
            <person name="Horner D.S."/>
            <person name="Saino N."/>
        </authorList>
    </citation>
    <scope>NUCLEOTIDE SEQUENCE [LARGE SCALE GENOMIC DNA]</scope>
    <source>
        <strain evidence="2">Chelidonia</strain>
        <tissue evidence="2">Blood</tissue>
    </source>
</reference>
<dbReference type="Proteomes" id="UP000269221">
    <property type="component" value="Unassembled WGS sequence"/>
</dbReference>
<proteinExistence type="predicted"/>
<comment type="caution">
    <text evidence="2">The sequence shown here is derived from an EMBL/GenBank/DDBJ whole genome shotgun (WGS) entry which is preliminary data.</text>
</comment>
<organism evidence="2 3">
    <name type="scientific">Hirundo rustica rustica</name>
    <dbReference type="NCBI Taxonomy" id="333673"/>
    <lineage>
        <taxon>Eukaryota</taxon>
        <taxon>Metazoa</taxon>
        <taxon>Chordata</taxon>
        <taxon>Craniata</taxon>
        <taxon>Vertebrata</taxon>
        <taxon>Euteleostomi</taxon>
        <taxon>Archelosauria</taxon>
        <taxon>Archosauria</taxon>
        <taxon>Dinosauria</taxon>
        <taxon>Saurischia</taxon>
        <taxon>Theropoda</taxon>
        <taxon>Coelurosauria</taxon>
        <taxon>Aves</taxon>
        <taxon>Neognathae</taxon>
        <taxon>Neoaves</taxon>
        <taxon>Telluraves</taxon>
        <taxon>Australaves</taxon>
        <taxon>Passeriformes</taxon>
        <taxon>Sylvioidea</taxon>
        <taxon>Hirundinidae</taxon>
        <taxon>Hirundo</taxon>
    </lineage>
</organism>
<evidence type="ECO:0000313" key="3">
    <source>
        <dbReference type="Proteomes" id="UP000269221"/>
    </source>
</evidence>
<gene>
    <name evidence="2" type="ORF">DUI87_03813</name>
</gene>
<keyword evidence="1" id="KW-0732">Signal</keyword>
<feature type="signal peptide" evidence="1">
    <location>
        <begin position="1"/>
        <end position="15"/>
    </location>
</feature>
<keyword evidence="3" id="KW-1185">Reference proteome</keyword>
<protein>
    <recommendedName>
        <fullName evidence="4">Secreted protein</fullName>
    </recommendedName>
</protein>
<evidence type="ECO:0000313" key="2">
    <source>
        <dbReference type="EMBL" id="RMC19208.1"/>
    </source>
</evidence>
<name>A0A3M0L172_HIRRU</name>
<evidence type="ECO:0008006" key="4">
    <source>
        <dbReference type="Google" id="ProtNLM"/>
    </source>
</evidence>
<feature type="chain" id="PRO_5018115925" description="Secreted protein" evidence="1">
    <location>
        <begin position="16"/>
        <end position="123"/>
    </location>
</feature>
<accession>A0A3M0L172</accession>